<reference evidence="1 2" key="1">
    <citation type="journal article" date="2013" name="Genome Biol.">
        <title>Genome of Acanthamoeba castellanii highlights extensive lateral gene transfer and early evolution of tyrosine kinase signaling.</title>
        <authorList>
            <person name="Clarke M."/>
            <person name="Lohan A.J."/>
            <person name="Liu B."/>
            <person name="Lagkouvardos I."/>
            <person name="Roy S."/>
            <person name="Zafar N."/>
            <person name="Bertelli C."/>
            <person name="Schilde C."/>
            <person name="Kianianmomeni A."/>
            <person name="Burglin T.R."/>
            <person name="Frech C."/>
            <person name="Turcotte B."/>
            <person name="Kopec K.O."/>
            <person name="Synnott J.M."/>
            <person name="Choo C."/>
            <person name="Paponov I."/>
            <person name="Finkler A."/>
            <person name="Soon Heng Tan C."/>
            <person name="Hutchins A.P."/>
            <person name="Weinmeier T."/>
            <person name="Rattei T."/>
            <person name="Chu J.S."/>
            <person name="Gimenez G."/>
            <person name="Irimia M."/>
            <person name="Rigden D.J."/>
            <person name="Fitzpatrick D.A."/>
            <person name="Lorenzo-Morales J."/>
            <person name="Bateman A."/>
            <person name="Chiu C.H."/>
            <person name="Tang P."/>
            <person name="Hegemann P."/>
            <person name="Fromm H."/>
            <person name="Raoult D."/>
            <person name="Greub G."/>
            <person name="Miranda-Saavedra D."/>
            <person name="Chen N."/>
            <person name="Nash P."/>
            <person name="Ginger M.L."/>
            <person name="Horn M."/>
            <person name="Schaap P."/>
            <person name="Caler L."/>
            <person name="Loftus B."/>
        </authorList>
    </citation>
    <scope>NUCLEOTIDE SEQUENCE [LARGE SCALE GENOMIC DNA]</scope>
    <source>
        <strain evidence="1 2">Neff</strain>
    </source>
</reference>
<accession>L8H833</accession>
<dbReference type="EMBL" id="KB007904">
    <property type="protein sequence ID" value="ELR21407.1"/>
    <property type="molecule type" value="Genomic_DNA"/>
</dbReference>
<protein>
    <submittedName>
        <fullName evidence="1">Uncharacterized protein</fullName>
    </submittedName>
</protein>
<keyword evidence="2" id="KW-1185">Reference proteome</keyword>
<dbReference type="VEuPathDB" id="AmoebaDB:ACA1_183410"/>
<gene>
    <name evidence="1" type="ORF">ACA1_183410</name>
</gene>
<dbReference type="AlphaFoldDB" id="L8H833"/>
<evidence type="ECO:0000313" key="1">
    <source>
        <dbReference type="EMBL" id="ELR21407.1"/>
    </source>
</evidence>
<sequence>MALEVNPETAVTIRALAAATEAVTANVRKINETMDRILQGKEVVDDLHALIEQHKRIVSQRRAQSITHVEEL</sequence>
<dbReference type="Proteomes" id="UP000011083">
    <property type="component" value="Unassembled WGS sequence"/>
</dbReference>
<organism evidence="1 2">
    <name type="scientific">Acanthamoeba castellanii (strain ATCC 30010 / Neff)</name>
    <dbReference type="NCBI Taxonomy" id="1257118"/>
    <lineage>
        <taxon>Eukaryota</taxon>
        <taxon>Amoebozoa</taxon>
        <taxon>Discosea</taxon>
        <taxon>Longamoebia</taxon>
        <taxon>Centramoebida</taxon>
        <taxon>Acanthamoebidae</taxon>
        <taxon>Acanthamoeba</taxon>
    </lineage>
</organism>
<evidence type="ECO:0000313" key="2">
    <source>
        <dbReference type="Proteomes" id="UP000011083"/>
    </source>
</evidence>
<dbReference type="GeneID" id="14922299"/>
<name>L8H833_ACACF</name>
<proteinExistence type="predicted"/>
<dbReference type="RefSeq" id="XP_004345951.1">
    <property type="nucleotide sequence ID" value="XM_004345901.1"/>
</dbReference>
<dbReference type="KEGG" id="acan:ACA1_183410"/>